<dbReference type="NCBIfam" id="TIGR01141">
    <property type="entry name" value="hisC"/>
    <property type="match status" value="1"/>
</dbReference>
<dbReference type="CDD" id="cd00609">
    <property type="entry name" value="AAT_like"/>
    <property type="match status" value="1"/>
</dbReference>
<dbReference type="InterPro" id="IPR050106">
    <property type="entry name" value="HistidinolP_aminotransfase"/>
</dbReference>
<dbReference type="AlphaFoldDB" id="A0A5C6CWF8"/>
<organism evidence="13 14">
    <name type="scientific">Bythopirellula polymerisocia</name>
    <dbReference type="NCBI Taxonomy" id="2528003"/>
    <lineage>
        <taxon>Bacteria</taxon>
        <taxon>Pseudomonadati</taxon>
        <taxon>Planctomycetota</taxon>
        <taxon>Planctomycetia</taxon>
        <taxon>Pirellulales</taxon>
        <taxon>Lacipirellulaceae</taxon>
        <taxon>Bythopirellula</taxon>
    </lineage>
</organism>
<dbReference type="PANTHER" id="PTHR43643">
    <property type="entry name" value="HISTIDINOL-PHOSPHATE AMINOTRANSFERASE 2"/>
    <property type="match status" value="1"/>
</dbReference>
<evidence type="ECO:0000256" key="2">
    <source>
        <dbReference type="ARBA" id="ARBA00005011"/>
    </source>
</evidence>
<dbReference type="Gene3D" id="3.90.1150.10">
    <property type="entry name" value="Aspartate Aminotransferase, domain 1"/>
    <property type="match status" value="1"/>
</dbReference>
<proteinExistence type="inferred from homology"/>
<comment type="cofactor">
    <cofactor evidence="1 11">
        <name>pyridoxal 5'-phosphate</name>
        <dbReference type="ChEBI" id="CHEBI:597326"/>
    </cofactor>
</comment>
<dbReference type="InterPro" id="IPR004839">
    <property type="entry name" value="Aminotransferase_I/II_large"/>
</dbReference>
<evidence type="ECO:0000256" key="4">
    <source>
        <dbReference type="ARBA" id="ARBA00011738"/>
    </source>
</evidence>
<dbReference type="PANTHER" id="PTHR43643:SF6">
    <property type="entry name" value="HISTIDINOL-PHOSPHATE AMINOTRANSFERASE"/>
    <property type="match status" value="1"/>
</dbReference>
<name>A0A5C6CWF8_9BACT</name>
<evidence type="ECO:0000256" key="3">
    <source>
        <dbReference type="ARBA" id="ARBA00007970"/>
    </source>
</evidence>
<dbReference type="GO" id="GO:0000105">
    <property type="term" value="P:L-histidine biosynthetic process"/>
    <property type="evidence" value="ECO:0007669"/>
    <property type="project" value="UniProtKB-UniRule"/>
</dbReference>
<comment type="pathway">
    <text evidence="2 11">Amino-acid biosynthesis; L-histidine biosynthesis; L-histidine from 5-phospho-alpha-D-ribose 1-diphosphate: step 7/9.</text>
</comment>
<comment type="similarity">
    <text evidence="3 11">Belongs to the class-II pyridoxal-phosphate-dependent aminotransferase family. Histidinol-phosphate aminotransferase subfamily.</text>
</comment>
<keyword evidence="6 11" id="KW-0028">Amino-acid biosynthesis</keyword>
<keyword evidence="8 11" id="KW-0663">Pyridoxal phosphate</keyword>
<evidence type="ECO:0000256" key="5">
    <source>
        <dbReference type="ARBA" id="ARBA00022576"/>
    </source>
</evidence>
<sequence>MVPAWPSAARQNWIDMTMTYVRTNIQAMEGYTPGEQPQGGKFIKLNTNENPYPCSPKVKAAIGRVCQSGLQRYPDPTATAFRMQLSEMLSDELPVITPDWILCGNGSDDILTIITRVFVDAGDLIRYPNPSYVLYKSLAEIQGARVDVVNFQPDWSLPNEFSTPQDRLKLAFLANPNSPSGTIVPSAAVAEIAAALPCPLVVDEAYVDFSETNCLSLVAENEKILVTRTLSKSYALAGLRFGYVVAQPLVIRELAKVKDSYNCDALSIAGATAAIEDQTWRTENCATILATRKRLVNELRGMGFECVDSQANFVWCKHPRHESAELYRDLKSVGVLVRYMNYPNWGDGIRVTVGTDDQIEAFLTILNPMLQ</sequence>
<dbReference type="InterPro" id="IPR015421">
    <property type="entry name" value="PyrdxlP-dep_Trfase_major"/>
</dbReference>
<keyword evidence="9 11" id="KW-0368">Histidine biosynthesis</keyword>
<reference evidence="13 14" key="1">
    <citation type="submission" date="2019-02" db="EMBL/GenBank/DDBJ databases">
        <title>Deep-cultivation of Planctomycetes and their phenomic and genomic characterization uncovers novel biology.</title>
        <authorList>
            <person name="Wiegand S."/>
            <person name="Jogler M."/>
            <person name="Boedeker C."/>
            <person name="Pinto D."/>
            <person name="Vollmers J."/>
            <person name="Rivas-Marin E."/>
            <person name="Kohn T."/>
            <person name="Peeters S.H."/>
            <person name="Heuer A."/>
            <person name="Rast P."/>
            <person name="Oberbeckmann S."/>
            <person name="Bunk B."/>
            <person name="Jeske O."/>
            <person name="Meyerdierks A."/>
            <person name="Storesund J.E."/>
            <person name="Kallscheuer N."/>
            <person name="Luecker S."/>
            <person name="Lage O.M."/>
            <person name="Pohl T."/>
            <person name="Merkel B.J."/>
            <person name="Hornburger P."/>
            <person name="Mueller R.-W."/>
            <person name="Bruemmer F."/>
            <person name="Labrenz M."/>
            <person name="Spormann A.M."/>
            <person name="Op Den Camp H."/>
            <person name="Overmann J."/>
            <person name="Amann R."/>
            <person name="Jetten M.S.M."/>
            <person name="Mascher T."/>
            <person name="Medema M.H."/>
            <person name="Devos D.P."/>
            <person name="Kaster A.-K."/>
            <person name="Ovreas L."/>
            <person name="Rohde M."/>
            <person name="Galperin M.Y."/>
            <person name="Jogler C."/>
        </authorList>
    </citation>
    <scope>NUCLEOTIDE SEQUENCE [LARGE SCALE GENOMIC DNA]</scope>
    <source>
        <strain evidence="13 14">Pla144</strain>
    </source>
</reference>
<dbReference type="Pfam" id="PF00155">
    <property type="entry name" value="Aminotran_1_2"/>
    <property type="match status" value="1"/>
</dbReference>
<dbReference type="InterPro" id="IPR001917">
    <property type="entry name" value="Aminotrans_II_pyridoxalP_BS"/>
</dbReference>
<evidence type="ECO:0000256" key="1">
    <source>
        <dbReference type="ARBA" id="ARBA00001933"/>
    </source>
</evidence>
<evidence type="ECO:0000313" key="13">
    <source>
        <dbReference type="EMBL" id="TWU27867.1"/>
    </source>
</evidence>
<feature type="modified residue" description="N6-(pyridoxal phosphate)lysine" evidence="11">
    <location>
        <position position="232"/>
    </location>
</feature>
<evidence type="ECO:0000313" key="14">
    <source>
        <dbReference type="Proteomes" id="UP000318437"/>
    </source>
</evidence>
<accession>A0A5C6CWF8</accession>
<evidence type="ECO:0000256" key="7">
    <source>
        <dbReference type="ARBA" id="ARBA00022679"/>
    </source>
</evidence>
<protein>
    <recommendedName>
        <fullName evidence="11">Histidinol-phosphate aminotransferase</fullName>
        <ecNumber evidence="11">2.6.1.9</ecNumber>
    </recommendedName>
    <alternativeName>
        <fullName evidence="11">Imidazole acetol-phosphate transaminase</fullName>
    </alternativeName>
</protein>
<evidence type="ECO:0000259" key="12">
    <source>
        <dbReference type="Pfam" id="PF00155"/>
    </source>
</evidence>
<keyword evidence="14" id="KW-1185">Reference proteome</keyword>
<dbReference type="EMBL" id="SJPS01000003">
    <property type="protein sequence ID" value="TWU27867.1"/>
    <property type="molecule type" value="Genomic_DNA"/>
</dbReference>
<evidence type="ECO:0000256" key="6">
    <source>
        <dbReference type="ARBA" id="ARBA00022605"/>
    </source>
</evidence>
<dbReference type="InterPro" id="IPR005861">
    <property type="entry name" value="HisP_aminotrans"/>
</dbReference>
<comment type="catalytic activity">
    <reaction evidence="10 11">
        <text>L-histidinol phosphate + 2-oxoglutarate = 3-(imidazol-4-yl)-2-oxopropyl phosphate + L-glutamate</text>
        <dbReference type="Rhea" id="RHEA:23744"/>
        <dbReference type="ChEBI" id="CHEBI:16810"/>
        <dbReference type="ChEBI" id="CHEBI:29985"/>
        <dbReference type="ChEBI" id="CHEBI:57766"/>
        <dbReference type="ChEBI" id="CHEBI:57980"/>
        <dbReference type="EC" id="2.6.1.9"/>
    </reaction>
</comment>
<dbReference type="GO" id="GO:0004400">
    <property type="term" value="F:histidinol-phosphate transaminase activity"/>
    <property type="evidence" value="ECO:0007669"/>
    <property type="project" value="UniProtKB-UniRule"/>
</dbReference>
<dbReference type="InterPro" id="IPR015422">
    <property type="entry name" value="PyrdxlP-dep_Trfase_small"/>
</dbReference>
<dbReference type="SUPFAM" id="SSF53383">
    <property type="entry name" value="PLP-dependent transferases"/>
    <property type="match status" value="1"/>
</dbReference>
<feature type="domain" description="Aminotransferase class I/classII large" evidence="12">
    <location>
        <begin position="41"/>
        <end position="364"/>
    </location>
</feature>
<dbReference type="EC" id="2.6.1.9" evidence="11"/>
<comment type="subunit">
    <text evidence="4 11">Homodimer.</text>
</comment>
<evidence type="ECO:0000256" key="9">
    <source>
        <dbReference type="ARBA" id="ARBA00023102"/>
    </source>
</evidence>
<keyword evidence="5 11" id="KW-0032">Aminotransferase</keyword>
<dbReference type="Proteomes" id="UP000318437">
    <property type="component" value="Unassembled WGS sequence"/>
</dbReference>
<comment type="caution">
    <text evidence="13">The sequence shown here is derived from an EMBL/GenBank/DDBJ whole genome shotgun (WGS) entry which is preliminary data.</text>
</comment>
<dbReference type="UniPathway" id="UPA00031">
    <property type="reaction ID" value="UER00012"/>
</dbReference>
<dbReference type="PROSITE" id="PS00599">
    <property type="entry name" value="AA_TRANSFER_CLASS_2"/>
    <property type="match status" value="1"/>
</dbReference>
<evidence type="ECO:0000256" key="8">
    <source>
        <dbReference type="ARBA" id="ARBA00022898"/>
    </source>
</evidence>
<keyword evidence="7 11" id="KW-0808">Transferase</keyword>
<dbReference type="Gene3D" id="3.40.640.10">
    <property type="entry name" value="Type I PLP-dependent aspartate aminotransferase-like (Major domain)"/>
    <property type="match status" value="1"/>
</dbReference>
<evidence type="ECO:0000256" key="10">
    <source>
        <dbReference type="ARBA" id="ARBA00047481"/>
    </source>
</evidence>
<gene>
    <name evidence="11 13" type="primary">hisC</name>
    <name evidence="13" type="ORF">Pla144_26440</name>
</gene>
<dbReference type="InterPro" id="IPR015424">
    <property type="entry name" value="PyrdxlP-dep_Trfase"/>
</dbReference>
<dbReference type="GO" id="GO:0030170">
    <property type="term" value="F:pyridoxal phosphate binding"/>
    <property type="evidence" value="ECO:0007669"/>
    <property type="project" value="InterPro"/>
</dbReference>
<evidence type="ECO:0000256" key="11">
    <source>
        <dbReference type="HAMAP-Rule" id="MF_01023"/>
    </source>
</evidence>
<dbReference type="HAMAP" id="MF_01023">
    <property type="entry name" value="HisC_aminotrans_2"/>
    <property type="match status" value="1"/>
</dbReference>